<dbReference type="RefSeq" id="WP_377281290.1">
    <property type="nucleotide sequence ID" value="NZ_JBHRSI010000003.1"/>
</dbReference>
<dbReference type="SUPFAM" id="SSF51556">
    <property type="entry name" value="Metallo-dependent hydrolases"/>
    <property type="match status" value="1"/>
</dbReference>
<dbReference type="PANTHER" id="PTHR21240:SF28">
    <property type="entry name" value="ISO-OROTATE DECARBOXYLASE (EUROFUNG)"/>
    <property type="match status" value="1"/>
</dbReference>
<evidence type="ECO:0000256" key="1">
    <source>
        <dbReference type="ARBA" id="ARBA00023239"/>
    </source>
</evidence>
<gene>
    <name evidence="3" type="ORF">ACFSC0_00590</name>
</gene>
<reference evidence="4" key="1">
    <citation type="journal article" date="2019" name="Int. J. Syst. Evol. Microbiol.">
        <title>The Global Catalogue of Microorganisms (GCM) 10K type strain sequencing project: providing services to taxonomists for standard genome sequencing and annotation.</title>
        <authorList>
            <consortium name="The Broad Institute Genomics Platform"/>
            <consortium name="The Broad Institute Genome Sequencing Center for Infectious Disease"/>
            <person name="Wu L."/>
            <person name="Ma J."/>
        </authorList>
    </citation>
    <scope>NUCLEOTIDE SEQUENCE [LARGE SCALE GENOMIC DNA]</scope>
    <source>
        <strain evidence="4">DFY28</strain>
    </source>
</reference>
<organism evidence="3 4">
    <name type="scientific">Phenylobacterium terrae</name>
    <dbReference type="NCBI Taxonomy" id="2665495"/>
    <lineage>
        <taxon>Bacteria</taxon>
        <taxon>Pseudomonadati</taxon>
        <taxon>Pseudomonadota</taxon>
        <taxon>Alphaproteobacteria</taxon>
        <taxon>Caulobacterales</taxon>
        <taxon>Caulobacteraceae</taxon>
        <taxon>Phenylobacterium</taxon>
    </lineage>
</organism>
<proteinExistence type="predicted"/>
<feature type="domain" description="Amidohydrolase-related" evidence="2">
    <location>
        <begin position="100"/>
        <end position="360"/>
    </location>
</feature>
<dbReference type="InterPro" id="IPR006680">
    <property type="entry name" value="Amidohydro-rel"/>
</dbReference>
<dbReference type="EMBL" id="JBHUEY010000001">
    <property type="protein sequence ID" value="MFD1781877.1"/>
    <property type="molecule type" value="Genomic_DNA"/>
</dbReference>
<protein>
    <submittedName>
        <fullName evidence="3">Amidohydrolase family protein</fullName>
    </submittedName>
</protein>
<keyword evidence="1" id="KW-0456">Lyase</keyword>
<dbReference type="Pfam" id="PF04909">
    <property type="entry name" value="Amidohydro_2"/>
    <property type="match status" value="1"/>
</dbReference>
<dbReference type="PANTHER" id="PTHR21240">
    <property type="entry name" value="2-AMINO-3-CARBOXYLMUCONATE-6-SEMIALDEHYDE DECARBOXYLASE"/>
    <property type="match status" value="1"/>
</dbReference>
<evidence type="ECO:0000259" key="2">
    <source>
        <dbReference type="Pfam" id="PF04909"/>
    </source>
</evidence>
<dbReference type="InterPro" id="IPR032465">
    <property type="entry name" value="ACMSD"/>
</dbReference>
<dbReference type="Proteomes" id="UP001597237">
    <property type="component" value="Unassembled WGS sequence"/>
</dbReference>
<evidence type="ECO:0000313" key="4">
    <source>
        <dbReference type="Proteomes" id="UP001597237"/>
    </source>
</evidence>
<accession>A0ABW4MV82</accession>
<comment type="caution">
    <text evidence="3">The sequence shown here is derived from an EMBL/GenBank/DDBJ whole genome shotgun (WGS) entry which is preliminary data.</text>
</comment>
<sequence>MPYAAGRVFHDADSHVMEPADWLVPFADEPWKDRLLRKDPPSTRPPVEAPKEKVIEGLIAGPKGRLAYGAYDPAERVHALNELGFASQLVFPTSALRPFRTSKDEEVLYAGARAANRAMAAFCGDPRLLGVAYVPLDNPARALEEAQEAIRLGCKAIWVPSTPAGDKSPGHPDLDPFWALLAAKKIPFVLHIGAGSRTLPQEYVNNGKPKSPDLHGGGENLRFKDYVVLPHSAEMFLGALVYDGLFDRQPELRGGVIEYGAYWVPGFLRQMDMGARSFGRTDPYLQKLSAKPSEIIRRQVKFTPFPGEDAGYLIRDSGADLYMFSSDYPHPEGTNDPIARFERTFEGLTEDDKDRFYRANFEEMMGAALTVRALEDAR</sequence>
<evidence type="ECO:0000313" key="3">
    <source>
        <dbReference type="EMBL" id="MFD1781877.1"/>
    </source>
</evidence>
<keyword evidence="4" id="KW-1185">Reference proteome</keyword>
<dbReference type="Gene3D" id="3.20.20.140">
    <property type="entry name" value="Metal-dependent hydrolases"/>
    <property type="match status" value="1"/>
</dbReference>
<dbReference type="InterPro" id="IPR032466">
    <property type="entry name" value="Metal_Hydrolase"/>
</dbReference>
<name>A0ABW4MV82_9CAUL</name>